<gene>
    <name evidence="1" type="ORF">EDD28_3174</name>
</gene>
<evidence type="ECO:0000313" key="1">
    <source>
        <dbReference type="EMBL" id="ROR93752.1"/>
    </source>
</evidence>
<organism evidence="1 2">
    <name type="scientific">Salana multivorans</name>
    <dbReference type="NCBI Taxonomy" id="120377"/>
    <lineage>
        <taxon>Bacteria</taxon>
        <taxon>Bacillati</taxon>
        <taxon>Actinomycetota</taxon>
        <taxon>Actinomycetes</taxon>
        <taxon>Micrococcales</taxon>
        <taxon>Beutenbergiaceae</taxon>
        <taxon>Salana</taxon>
    </lineage>
</organism>
<keyword evidence="2" id="KW-1185">Reference proteome</keyword>
<name>A0A3N2D1V2_9MICO</name>
<evidence type="ECO:0000313" key="2">
    <source>
        <dbReference type="Proteomes" id="UP000275356"/>
    </source>
</evidence>
<dbReference type="EMBL" id="RKHQ01000002">
    <property type="protein sequence ID" value="ROR93752.1"/>
    <property type="molecule type" value="Genomic_DNA"/>
</dbReference>
<protein>
    <recommendedName>
        <fullName evidence="3">Type III secretion system (T3SS) SseB-like protein</fullName>
    </recommendedName>
</protein>
<reference evidence="1 2" key="1">
    <citation type="submission" date="2018-11" db="EMBL/GenBank/DDBJ databases">
        <title>Sequencing the genomes of 1000 actinobacteria strains.</title>
        <authorList>
            <person name="Klenk H.-P."/>
        </authorList>
    </citation>
    <scope>NUCLEOTIDE SEQUENCE [LARGE SCALE GENOMIC DNA]</scope>
    <source>
        <strain evidence="1 2">DSM 13521</strain>
    </source>
</reference>
<dbReference type="AlphaFoldDB" id="A0A3N2D1V2"/>
<sequence length="155" mass="16242">MSTGPSVPHDHDEIDDGAEELTPAEELALQAAWQDAFRLEDWIFIARGVGDQVTPLAFETPEGGVIAVFTSKELALEFGLAIGLPEEEAGFQLAIPRTSCVEWLLQFVDDGVSAAVLDPGTTDAAVMLAALPHVEQLALAAADDAPGEGATGEES</sequence>
<evidence type="ECO:0008006" key="3">
    <source>
        <dbReference type="Google" id="ProtNLM"/>
    </source>
</evidence>
<comment type="caution">
    <text evidence="1">The sequence shown here is derived from an EMBL/GenBank/DDBJ whole genome shotgun (WGS) entry which is preliminary data.</text>
</comment>
<accession>A0A3N2D1V2</accession>
<proteinExistence type="predicted"/>
<dbReference type="Proteomes" id="UP000275356">
    <property type="component" value="Unassembled WGS sequence"/>
</dbReference>